<reference evidence="2 3" key="1">
    <citation type="submission" date="2022-04" db="EMBL/GenBank/DDBJ databases">
        <title>Hymenobacter sp. isolated from the air.</title>
        <authorList>
            <person name="Won M."/>
            <person name="Lee C.-M."/>
            <person name="Woen H.-Y."/>
            <person name="Kwon S.-W."/>
        </authorList>
    </citation>
    <scope>NUCLEOTIDE SEQUENCE [LARGE SCALE GENOMIC DNA]</scope>
    <source>
        <strain evidence="3">5516 S-25</strain>
    </source>
</reference>
<name>A0ABY4J564_9BACT</name>
<evidence type="ECO:0000313" key="3">
    <source>
        <dbReference type="Proteomes" id="UP000829647"/>
    </source>
</evidence>
<protein>
    <recommendedName>
        <fullName evidence="4">Carboxypeptidase regulatory-like domain-containing protein</fullName>
    </recommendedName>
</protein>
<feature type="chain" id="PRO_5047508521" description="Carboxypeptidase regulatory-like domain-containing protein" evidence="1">
    <location>
        <begin position="25"/>
        <end position="209"/>
    </location>
</feature>
<sequence>MFIRTVWYLSGLLALGLLSSSCSFFEHGQTTLAGSVVDSVTGQGVGQAQVAVFANPRGGFYSTFTQVGNWRDTDAQGRFAFAFEAESGTDYVIRASSRRGETPYLSAPFVKAGRRNKSLRVPVLAHAWVAIHLRDEGVRSDAVNINVWGFAQSITIRPPLDTLLYWPVPAGDKNVVGWQLNGSRTVSDTQTRIPFTVAGMDTARFDIRY</sequence>
<evidence type="ECO:0008006" key="4">
    <source>
        <dbReference type="Google" id="ProtNLM"/>
    </source>
</evidence>
<keyword evidence="1" id="KW-0732">Signal</keyword>
<dbReference type="PROSITE" id="PS51257">
    <property type="entry name" value="PROKAR_LIPOPROTEIN"/>
    <property type="match status" value="1"/>
</dbReference>
<dbReference type="RefSeq" id="WP_247974529.1">
    <property type="nucleotide sequence ID" value="NZ_CP095848.1"/>
</dbReference>
<keyword evidence="3" id="KW-1185">Reference proteome</keyword>
<gene>
    <name evidence="2" type="ORF">MWH26_12345</name>
</gene>
<accession>A0ABY4J564</accession>
<feature type="signal peptide" evidence="1">
    <location>
        <begin position="1"/>
        <end position="24"/>
    </location>
</feature>
<evidence type="ECO:0000313" key="2">
    <source>
        <dbReference type="EMBL" id="UPL47979.1"/>
    </source>
</evidence>
<proteinExistence type="predicted"/>
<dbReference type="EMBL" id="CP095848">
    <property type="protein sequence ID" value="UPL47979.1"/>
    <property type="molecule type" value="Genomic_DNA"/>
</dbReference>
<organism evidence="2 3">
    <name type="scientific">Hymenobacter sublimis</name>
    <dbReference type="NCBI Taxonomy" id="2933777"/>
    <lineage>
        <taxon>Bacteria</taxon>
        <taxon>Pseudomonadati</taxon>
        <taxon>Bacteroidota</taxon>
        <taxon>Cytophagia</taxon>
        <taxon>Cytophagales</taxon>
        <taxon>Hymenobacteraceae</taxon>
        <taxon>Hymenobacter</taxon>
    </lineage>
</organism>
<dbReference type="Proteomes" id="UP000829647">
    <property type="component" value="Chromosome"/>
</dbReference>
<evidence type="ECO:0000256" key="1">
    <source>
        <dbReference type="SAM" id="SignalP"/>
    </source>
</evidence>